<dbReference type="InterPro" id="IPR013785">
    <property type="entry name" value="Aldolase_TIM"/>
</dbReference>
<keyword evidence="3" id="KW-0560">Oxidoreductase</keyword>
<comment type="caution">
    <text evidence="4">The sequence shown here is derived from an EMBL/GenBank/DDBJ whole genome shotgun (WGS) entry which is preliminary data.</text>
</comment>
<keyword evidence="5" id="KW-1185">Reference proteome</keyword>
<name>A0A2N4U4D5_9BURK</name>
<dbReference type="PANTHER" id="PTHR32332">
    <property type="entry name" value="2-NITROPROPANE DIOXYGENASE"/>
    <property type="match status" value="1"/>
</dbReference>
<keyword evidence="2" id="KW-0288">FMN</keyword>
<keyword evidence="4" id="KW-0223">Dioxygenase</keyword>
<dbReference type="OrthoDB" id="9778912at2"/>
<dbReference type="InterPro" id="IPR004136">
    <property type="entry name" value="NMO"/>
</dbReference>
<dbReference type="CDD" id="cd04730">
    <property type="entry name" value="NPD_like"/>
    <property type="match status" value="1"/>
</dbReference>
<dbReference type="Proteomes" id="UP000234190">
    <property type="component" value="Unassembled WGS sequence"/>
</dbReference>
<sequence>MREQVFATRITSLFGIRHPILCGGLQWLADARYVAAVVNAGAMGFMTCMSFPGNPERFRQEIRLCRKLTQGEPFGVSVSIGRRPDIKSVLTPMLDVIIEEEVRFVETSGNNPAWLLDKLKSAGCTVIHKVPAIRYALSAEKLGVDAITVISGEAGGHTGQYMHGQIVQGPLAADALNCPLVLGGGMGDGRHLISTLAMGADAMMLGSRMVVAEEIWAHRDYKEYVASLDESASRVVMSTFGKQHRVLNNATAHDVVKLEMDGILDFEAYQPLVQGSLVQEAYRSGDYSRGLIDMGPAGVFAREIKPVEAIIDEIIDAAVAALAAVNHSAATLRRAGTS</sequence>
<organism evidence="4 5">
    <name type="scientific">Pollutimonas subterranea</name>
    <dbReference type="NCBI Taxonomy" id="2045210"/>
    <lineage>
        <taxon>Bacteria</taxon>
        <taxon>Pseudomonadati</taxon>
        <taxon>Pseudomonadota</taxon>
        <taxon>Betaproteobacteria</taxon>
        <taxon>Burkholderiales</taxon>
        <taxon>Alcaligenaceae</taxon>
        <taxon>Pollutimonas</taxon>
    </lineage>
</organism>
<reference evidence="4 5" key="1">
    <citation type="submission" date="2017-10" db="EMBL/GenBank/DDBJ databases">
        <title>Two draft genome sequences of Pusillimonas sp. strains isolated from a nitrate- and radionuclide-contaminated groundwater in Russia.</title>
        <authorList>
            <person name="Grouzdev D.S."/>
            <person name="Tourova T.P."/>
            <person name="Goeva M.A."/>
            <person name="Babich T.L."/>
            <person name="Sokolova D.S."/>
            <person name="Abdullin R."/>
            <person name="Poltaraus A.B."/>
            <person name="Toshchakov S.V."/>
            <person name="Nazina T.N."/>
        </authorList>
    </citation>
    <scope>NUCLEOTIDE SEQUENCE [LARGE SCALE GENOMIC DNA]</scope>
    <source>
        <strain evidence="4 5">JR1/69-3-13</strain>
    </source>
</reference>
<gene>
    <name evidence="4" type="ORF">CR159_11320</name>
</gene>
<evidence type="ECO:0000313" key="4">
    <source>
        <dbReference type="EMBL" id="PLC49867.1"/>
    </source>
</evidence>
<dbReference type="GO" id="GO:0051213">
    <property type="term" value="F:dioxygenase activity"/>
    <property type="evidence" value="ECO:0007669"/>
    <property type="project" value="UniProtKB-KW"/>
</dbReference>
<evidence type="ECO:0000313" key="5">
    <source>
        <dbReference type="Proteomes" id="UP000234190"/>
    </source>
</evidence>
<dbReference type="Pfam" id="PF03060">
    <property type="entry name" value="NMO"/>
    <property type="match status" value="2"/>
</dbReference>
<proteinExistence type="predicted"/>
<dbReference type="Gene3D" id="3.20.20.70">
    <property type="entry name" value="Aldolase class I"/>
    <property type="match status" value="1"/>
</dbReference>
<keyword evidence="1" id="KW-0285">Flavoprotein</keyword>
<dbReference type="EMBL" id="PDNW01000008">
    <property type="protein sequence ID" value="PLC49867.1"/>
    <property type="molecule type" value="Genomic_DNA"/>
</dbReference>
<dbReference type="PANTHER" id="PTHR32332:SF20">
    <property type="entry name" value="2-NITROPROPANE DIOXYGENASE-LIKE PROTEIN"/>
    <property type="match status" value="1"/>
</dbReference>
<protein>
    <submittedName>
        <fullName evidence="4">2-nitropropane dioxygenase</fullName>
    </submittedName>
</protein>
<accession>A0A2N4U4D5</accession>
<dbReference type="GO" id="GO:0018580">
    <property type="term" value="F:nitronate monooxygenase activity"/>
    <property type="evidence" value="ECO:0007669"/>
    <property type="project" value="InterPro"/>
</dbReference>
<evidence type="ECO:0000256" key="3">
    <source>
        <dbReference type="ARBA" id="ARBA00023002"/>
    </source>
</evidence>
<evidence type="ECO:0000256" key="1">
    <source>
        <dbReference type="ARBA" id="ARBA00022630"/>
    </source>
</evidence>
<evidence type="ECO:0000256" key="2">
    <source>
        <dbReference type="ARBA" id="ARBA00022643"/>
    </source>
</evidence>
<dbReference type="SUPFAM" id="SSF51412">
    <property type="entry name" value="Inosine monophosphate dehydrogenase (IMPDH)"/>
    <property type="match status" value="1"/>
</dbReference>
<dbReference type="RefSeq" id="WP_102074060.1">
    <property type="nucleotide sequence ID" value="NZ_PDNW01000008.1"/>
</dbReference>
<dbReference type="AlphaFoldDB" id="A0A2N4U4D5"/>